<sequence>MRSTTVIAVAALISAPALVAMLPVPASQGVEAATQTPLAHMRHKNGLNHESYPPYLARRPSSQQNGRRPRPNGSSRQSSGRIVGHQPYPDHTCSRGLGGQRNYVRKTQSKAISVSGLVDAAKNLYRIGDKAYTIGNAYEAGKAVRNSSRVESRADASSTISLGEVGKDVYAIGTDAPYDAYKADRDAWHVIKGRAVGSEAISAENVLEAGNDVKLGTTSTARMRRARMRTTRSGAGAWTAIMPHLTAVWIRLCAVHSAAGSGTLSTQNVLQAGGSVFQIGHDAYDAYEAGKDAYHQFKGRAVGSEALSPGQVFDAAKDAWTVGNDAYKAGRDAWNQVKSRSLNTRKVSVEGALKAGGDVVQIGNDVYDAYKAGEDAWHAIKGRSPMDELD</sequence>
<reference evidence="3 4" key="1">
    <citation type="journal article" date="2016" name="Mol. Biol. Evol.">
        <title>Comparative Genomics of Early-Diverging Mushroom-Forming Fungi Provides Insights into the Origins of Lignocellulose Decay Capabilities.</title>
        <authorList>
            <person name="Nagy L.G."/>
            <person name="Riley R."/>
            <person name="Tritt A."/>
            <person name="Adam C."/>
            <person name="Daum C."/>
            <person name="Floudas D."/>
            <person name="Sun H."/>
            <person name="Yadav J.S."/>
            <person name="Pangilinan J."/>
            <person name="Larsson K.H."/>
            <person name="Matsuura K."/>
            <person name="Barry K."/>
            <person name="Labutti K."/>
            <person name="Kuo R."/>
            <person name="Ohm R.A."/>
            <person name="Bhattacharya S.S."/>
            <person name="Shirouzu T."/>
            <person name="Yoshinaga Y."/>
            <person name="Martin F.M."/>
            <person name="Grigoriev I.V."/>
            <person name="Hibbett D.S."/>
        </authorList>
    </citation>
    <scope>NUCLEOTIDE SEQUENCE [LARGE SCALE GENOMIC DNA]</scope>
    <source>
        <strain evidence="3 4">L-15889</strain>
    </source>
</reference>
<gene>
    <name evidence="3" type="ORF">DAEQUDRAFT_760909</name>
</gene>
<dbReference type="STRING" id="1314783.A0A165UHQ4"/>
<evidence type="ECO:0000256" key="2">
    <source>
        <dbReference type="SAM" id="SignalP"/>
    </source>
</evidence>
<proteinExistence type="predicted"/>
<name>A0A165UHQ4_9APHY</name>
<protein>
    <submittedName>
        <fullName evidence="3">Uncharacterized protein</fullName>
    </submittedName>
</protein>
<feature type="region of interest" description="Disordered" evidence="1">
    <location>
        <begin position="44"/>
        <end position="100"/>
    </location>
</feature>
<dbReference type="Proteomes" id="UP000076727">
    <property type="component" value="Unassembled WGS sequence"/>
</dbReference>
<feature type="compositionally biased region" description="Polar residues" evidence="1">
    <location>
        <begin position="60"/>
        <end position="80"/>
    </location>
</feature>
<evidence type="ECO:0000313" key="3">
    <source>
        <dbReference type="EMBL" id="KZT74920.1"/>
    </source>
</evidence>
<dbReference type="AlphaFoldDB" id="A0A165UHQ4"/>
<evidence type="ECO:0000313" key="4">
    <source>
        <dbReference type="Proteomes" id="UP000076727"/>
    </source>
</evidence>
<organism evidence="3 4">
    <name type="scientific">Daedalea quercina L-15889</name>
    <dbReference type="NCBI Taxonomy" id="1314783"/>
    <lineage>
        <taxon>Eukaryota</taxon>
        <taxon>Fungi</taxon>
        <taxon>Dikarya</taxon>
        <taxon>Basidiomycota</taxon>
        <taxon>Agaricomycotina</taxon>
        <taxon>Agaricomycetes</taxon>
        <taxon>Polyporales</taxon>
        <taxon>Fomitopsis</taxon>
    </lineage>
</organism>
<feature type="signal peptide" evidence="2">
    <location>
        <begin position="1"/>
        <end position="21"/>
    </location>
</feature>
<keyword evidence="2" id="KW-0732">Signal</keyword>
<evidence type="ECO:0000256" key="1">
    <source>
        <dbReference type="SAM" id="MobiDB-lite"/>
    </source>
</evidence>
<accession>A0A165UHQ4</accession>
<keyword evidence="4" id="KW-1185">Reference proteome</keyword>
<dbReference type="OrthoDB" id="2801260at2759"/>
<dbReference type="EMBL" id="KV429032">
    <property type="protein sequence ID" value="KZT74920.1"/>
    <property type="molecule type" value="Genomic_DNA"/>
</dbReference>
<feature type="chain" id="PRO_5007867619" evidence="2">
    <location>
        <begin position="22"/>
        <end position="390"/>
    </location>
</feature>